<dbReference type="PANTHER" id="PTHR24559:SF444">
    <property type="entry name" value="REVERSE TRANSCRIPTASE DOMAIN-CONTAINING PROTEIN"/>
    <property type="match status" value="1"/>
</dbReference>
<evidence type="ECO:0000313" key="1">
    <source>
        <dbReference type="EMBL" id="GAA0186541.1"/>
    </source>
</evidence>
<reference evidence="1 2" key="1">
    <citation type="submission" date="2024-01" db="EMBL/GenBank/DDBJ databases">
        <title>The complete chloroplast genome sequence of Lithospermum erythrorhizon: insights into the phylogenetic relationship among Boraginaceae species and the maternal lineages of purple gromwells.</title>
        <authorList>
            <person name="Okada T."/>
            <person name="Watanabe K."/>
        </authorList>
    </citation>
    <scope>NUCLEOTIDE SEQUENCE [LARGE SCALE GENOMIC DNA]</scope>
</reference>
<gene>
    <name evidence="1" type="ORF">LIER_33829</name>
</gene>
<comment type="caution">
    <text evidence="1">The sequence shown here is derived from an EMBL/GenBank/DDBJ whole genome shotgun (WGS) entry which is preliminary data.</text>
</comment>
<dbReference type="Gene3D" id="3.30.70.270">
    <property type="match status" value="1"/>
</dbReference>
<sequence>MCTDFTNFNKACPKDLYPPPCLGRLVDRSAGHELFDFMDASRRYHQIRMLPEDEEKITFITNIKAQELANFVIEGATCQPPQVSGAIEPLEPPKNPEWVVYVNGARNSKGSGREF</sequence>
<proteinExistence type="predicted"/>
<dbReference type="PANTHER" id="PTHR24559">
    <property type="entry name" value="TRANSPOSON TY3-I GAG-POL POLYPROTEIN"/>
    <property type="match status" value="1"/>
</dbReference>
<evidence type="ECO:0008006" key="3">
    <source>
        <dbReference type="Google" id="ProtNLM"/>
    </source>
</evidence>
<dbReference type="AlphaFoldDB" id="A0AAV3S2P1"/>
<dbReference type="SUPFAM" id="SSF56672">
    <property type="entry name" value="DNA/RNA polymerases"/>
    <property type="match status" value="1"/>
</dbReference>
<dbReference type="InterPro" id="IPR043502">
    <property type="entry name" value="DNA/RNA_pol_sf"/>
</dbReference>
<organism evidence="1 2">
    <name type="scientific">Lithospermum erythrorhizon</name>
    <name type="common">Purple gromwell</name>
    <name type="synonym">Lithospermum officinale var. erythrorhizon</name>
    <dbReference type="NCBI Taxonomy" id="34254"/>
    <lineage>
        <taxon>Eukaryota</taxon>
        <taxon>Viridiplantae</taxon>
        <taxon>Streptophyta</taxon>
        <taxon>Embryophyta</taxon>
        <taxon>Tracheophyta</taxon>
        <taxon>Spermatophyta</taxon>
        <taxon>Magnoliopsida</taxon>
        <taxon>eudicotyledons</taxon>
        <taxon>Gunneridae</taxon>
        <taxon>Pentapetalae</taxon>
        <taxon>asterids</taxon>
        <taxon>lamiids</taxon>
        <taxon>Boraginales</taxon>
        <taxon>Boraginaceae</taxon>
        <taxon>Boraginoideae</taxon>
        <taxon>Lithospermeae</taxon>
        <taxon>Lithospermum</taxon>
    </lineage>
</organism>
<evidence type="ECO:0000313" key="2">
    <source>
        <dbReference type="Proteomes" id="UP001454036"/>
    </source>
</evidence>
<keyword evidence="2" id="KW-1185">Reference proteome</keyword>
<dbReference type="InterPro" id="IPR053134">
    <property type="entry name" value="RNA-dir_DNA_polymerase"/>
</dbReference>
<name>A0AAV3S2P1_LITER</name>
<accession>A0AAV3S2P1</accession>
<dbReference type="Proteomes" id="UP001454036">
    <property type="component" value="Unassembled WGS sequence"/>
</dbReference>
<dbReference type="InterPro" id="IPR043128">
    <property type="entry name" value="Rev_trsase/Diguanyl_cyclase"/>
</dbReference>
<dbReference type="EMBL" id="BAABME010013798">
    <property type="protein sequence ID" value="GAA0186541.1"/>
    <property type="molecule type" value="Genomic_DNA"/>
</dbReference>
<protein>
    <recommendedName>
        <fullName evidence="3">Reverse transcriptase domain-containing protein</fullName>
    </recommendedName>
</protein>